<feature type="domain" description="MAM" evidence="4">
    <location>
        <begin position="25"/>
        <end position="197"/>
    </location>
</feature>
<feature type="transmembrane region" description="Helical" evidence="2">
    <location>
        <begin position="826"/>
        <end position="848"/>
    </location>
</feature>
<dbReference type="SUPFAM" id="SSF49899">
    <property type="entry name" value="Concanavalin A-like lectins/glucanases"/>
    <property type="match status" value="3"/>
</dbReference>
<keyword evidence="6" id="KW-1185">Reference proteome</keyword>
<dbReference type="InterPro" id="IPR003410">
    <property type="entry name" value="HYR_dom"/>
</dbReference>
<evidence type="ECO:0000259" key="5">
    <source>
        <dbReference type="PROSITE" id="PS50825"/>
    </source>
</evidence>
<dbReference type="RefSeq" id="XP_022088960.1">
    <property type="nucleotide sequence ID" value="XM_022233268.1"/>
</dbReference>
<accession>A0A8B7Y9D0</accession>
<name>A0A8B7Y9D0_ACAPL</name>
<keyword evidence="2" id="KW-0812">Transmembrane</keyword>
<evidence type="ECO:0000256" key="1">
    <source>
        <dbReference type="ARBA" id="ARBA00022737"/>
    </source>
</evidence>
<feature type="domain" description="MAM" evidence="4">
    <location>
        <begin position="201"/>
        <end position="372"/>
    </location>
</feature>
<dbReference type="Pfam" id="PF02494">
    <property type="entry name" value="HYR"/>
    <property type="match status" value="3"/>
</dbReference>
<evidence type="ECO:0000313" key="8">
    <source>
        <dbReference type="RefSeq" id="XP_022088961.1"/>
    </source>
</evidence>
<feature type="signal peptide" evidence="3">
    <location>
        <begin position="1"/>
        <end position="22"/>
    </location>
</feature>
<feature type="domain" description="HYR" evidence="5">
    <location>
        <begin position="724"/>
        <end position="814"/>
    </location>
</feature>
<evidence type="ECO:0000259" key="4">
    <source>
        <dbReference type="PROSITE" id="PS50060"/>
    </source>
</evidence>
<dbReference type="PROSITE" id="PS50825">
    <property type="entry name" value="HYR"/>
    <property type="match status" value="2"/>
</dbReference>
<dbReference type="GeneID" id="110978341"/>
<dbReference type="Proteomes" id="UP000694845">
    <property type="component" value="Unplaced"/>
</dbReference>
<dbReference type="Pfam" id="PF00629">
    <property type="entry name" value="MAM"/>
    <property type="match status" value="3"/>
</dbReference>
<dbReference type="Gene3D" id="2.60.120.200">
    <property type="match status" value="3"/>
</dbReference>
<dbReference type="PANTHER" id="PTHR23282">
    <property type="entry name" value="APICAL ENDOSOMAL GLYCOPROTEIN PRECURSOR"/>
    <property type="match status" value="1"/>
</dbReference>
<dbReference type="AlphaFoldDB" id="A0A8B7Y9D0"/>
<dbReference type="KEGG" id="aplc:110978341"/>
<dbReference type="InterPro" id="IPR051560">
    <property type="entry name" value="MAM_domain-containing"/>
</dbReference>
<feature type="chain" id="PRO_5044665525" evidence="3">
    <location>
        <begin position="23"/>
        <end position="909"/>
    </location>
</feature>
<dbReference type="PROSITE" id="PS50060">
    <property type="entry name" value="MAM_2"/>
    <property type="match status" value="3"/>
</dbReference>
<keyword evidence="2" id="KW-0472">Membrane</keyword>
<feature type="domain" description="HYR" evidence="5">
    <location>
        <begin position="631"/>
        <end position="723"/>
    </location>
</feature>
<dbReference type="PANTHER" id="PTHR23282:SF101">
    <property type="entry name" value="MAM DOMAIN-CONTAINING PROTEIN"/>
    <property type="match status" value="1"/>
</dbReference>
<evidence type="ECO:0000313" key="7">
    <source>
        <dbReference type="RefSeq" id="XP_022088960.1"/>
    </source>
</evidence>
<sequence length="909" mass="98447">MPSSEVLVVAVYLLAGVTLDKSQDFNCTFESSSLCGWTQSTLDDYNLDLGVGKSPSSETGPLFDHTFGADESGAYVYLESSRKAGGSRAVLLSPPVQRSHERSRWCFSFWYNMFGSQIGSLRVFAYSTQTGHNLTTKLPMFSLSGQQTGQRTWVQASVDISNRASIFTVALEFIDKDGHRGDIAIDDVELQQDSCPDVLSFDCSFDDGPCGWIQSVDDDYNWVLERGHTSSRHTGPEFDHTTNDLMGLYYYAEATEYSAGDKAVLLSPVVTVRLSQQDIWCFSLWYNMYGQEIDSLRAYAYPSSEVYAFSTREPVIVISGQHTGRRVWLQAKIEIRNQSTDFTIAIEAIRGSGHASDIAFDDVTIFQGECPRDTSVGFDCDFEGGYCGWIQFSDDGANWALERGDTYSANTGPEYDHTFGAPNGTYLFLEADQAEELRAVIISPVVTNKFSYNRSLSFWYNMFGSGSGTLNVYRTAVGGNISEGILIFSRDGQQTDGTTWLKAKIALSNLSSEFRIAFEASANSFRSDIAIDDVSISADEDIEAPDVSCPSNIGFLSTDSGVATAVVSWSPLPSVTDNVDVLCYSNITCADEVGNIVRSGGVYGLGTTTVTCRVSDSSSNEGYCQFEIIVVDSEAPNITCPTSVLSIGTDIGVPHAAVFWSPMPSAVDNVDVFDGSDITCQNGAGNVAVSGALYELGTTRVTCHVTDSASNRQTCRFTIIVVDKEPPHVTCPTSVTSVSTGSGNATAIVSWPSLPTVTDNVDLLDSSEIICQDDAGNDVVSGGIYGVGTTVVTCRVKDSALNEGLCQFAIVVEDLVNHSASSSDSATFIAIGVAGAVLVFGSISCMVVKYNRRARAGGTQHTPWPEFADREQCRSDRTLDTNFSFMVSGSLSLQDMRLPRQPVAKDFDF</sequence>
<feature type="domain" description="MAM" evidence="4">
    <location>
        <begin position="378"/>
        <end position="551"/>
    </location>
</feature>
<keyword evidence="3" id="KW-0732">Signal</keyword>
<dbReference type="CDD" id="cd06263">
    <property type="entry name" value="MAM"/>
    <property type="match status" value="3"/>
</dbReference>
<dbReference type="InterPro" id="IPR000998">
    <property type="entry name" value="MAM_dom"/>
</dbReference>
<keyword evidence="1" id="KW-0677">Repeat</keyword>
<dbReference type="GO" id="GO:0016020">
    <property type="term" value="C:membrane"/>
    <property type="evidence" value="ECO:0007669"/>
    <property type="project" value="InterPro"/>
</dbReference>
<evidence type="ECO:0000256" key="2">
    <source>
        <dbReference type="SAM" id="Phobius"/>
    </source>
</evidence>
<gene>
    <name evidence="7 8" type="primary">LOC110978341</name>
</gene>
<evidence type="ECO:0000313" key="6">
    <source>
        <dbReference type="Proteomes" id="UP000694845"/>
    </source>
</evidence>
<dbReference type="RefSeq" id="XP_022088961.1">
    <property type="nucleotide sequence ID" value="XM_022233269.1"/>
</dbReference>
<dbReference type="InterPro" id="IPR013320">
    <property type="entry name" value="ConA-like_dom_sf"/>
</dbReference>
<protein>
    <submittedName>
        <fullName evidence="7 8">MAM and LDL-receptor class A domain-containing protein 1-like isoform X1</fullName>
    </submittedName>
</protein>
<reference evidence="7 8" key="1">
    <citation type="submission" date="2025-04" db="UniProtKB">
        <authorList>
            <consortium name="RefSeq"/>
        </authorList>
    </citation>
    <scope>IDENTIFICATION</scope>
</reference>
<keyword evidence="2" id="KW-1133">Transmembrane helix</keyword>
<evidence type="ECO:0000256" key="3">
    <source>
        <dbReference type="SAM" id="SignalP"/>
    </source>
</evidence>
<organism evidence="6 7">
    <name type="scientific">Acanthaster planci</name>
    <name type="common">Crown-of-thorns starfish</name>
    <dbReference type="NCBI Taxonomy" id="133434"/>
    <lineage>
        <taxon>Eukaryota</taxon>
        <taxon>Metazoa</taxon>
        <taxon>Echinodermata</taxon>
        <taxon>Eleutherozoa</taxon>
        <taxon>Asterozoa</taxon>
        <taxon>Asteroidea</taxon>
        <taxon>Valvatacea</taxon>
        <taxon>Valvatida</taxon>
        <taxon>Acanthasteridae</taxon>
        <taxon>Acanthaster</taxon>
    </lineage>
</organism>
<proteinExistence type="predicted"/>
<dbReference type="SMART" id="SM00137">
    <property type="entry name" value="MAM"/>
    <property type="match status" value="3"/>
</dbReference>
<dbReference type="OrthoDB" id="412155at2759"/>